<protein>
    <submittedName>
        <fullName evidence="1">Uncharacterized protein</fullName>
    </submittedName>
</protein>
<feature type="non-terminal residue" evidence="1">
    <location>
        <position position="1"/>
    </location>
</feature>
<name>A0A9P7YS81_9HELO</name>
<gene>
    <name evidence="1" type="ORF">BJ875DRAFT_347947</name>
</gene>
<proteinExistence type="predicted"/>
<dbReference type="AlphaFoldDB" id="A0A9P7YS81"/>
<accession>A0A9P7YS81</accession>
<feature type="non-terminal residue" evidence="1">
    <location>
        <position position="75"/>
    </location>
</feature>
<evidence type="ECO:0000313" key="2">
    <source>
        <dbReference type="Proteomes" id="UP000824998"/>
    </source>
</evidence>
<dbReference type="OrthoDB" id="3518858at2759"/>
<evidence type="ECO:0000313" key="1">
    <source>
        <dbReference type="EMBL" id="KAG9238777.1"/>
    </source>
</evidence>
<keyword evidence="2" id="KW-1185">Reference proteome</keyword>
<dbReference type="EMBL" id="MU251365">
    <property type="protein sequence ID" value="KAG9238777.1"/>
    <property type="molecule type" value="Genomic_DNA"/>
</dbReference>
<reference evidence="1" key="1">
    <citation type="journal article" date="2021" name="IMA Fungus">
        <title>Genomic characterization of three marine fungi, including Emericellopsis atlantica sp. nov. with signatures of a generalist lifestyle and marine biomass degradation.</title>
        <authorList>
            <person name="Hagestad O.C."/>
            <person name="Hou L."/>
            <person name="Andersen J.H."/>
            <person name="Hansen E.H."/>
            <person name="Altermark B."/>
            <person name="Li C."/>
            <person name="Kuhnert E."/>
            <person name="Cox R.J."/>
            <person name="Crous P.W."/>
            <person name="Spatafora J.W."/>
            <person name="Lail K."/>
            <person name="Amirebrahimi M."/>
            <person name="Lipzen A."/>
            <person name="Pangilinan J."/>
            <person name="Andreopoulos W."/>
            <person name="Hayes R.D."/>
            <person name="Ng V."/>
            <person name="Grigoriev I.V."/>
            <person name="Jackson S.A."/>
            <person name="Sutton T.D.S."/>
            <person name="Dobson A.D.W."/>
            <person name="Rama T."/>
        </authorList>
    </citation>
    <scope>NUCLEOTIDE SEQUENCE</scope>
    <source>
        <strain evidence="1">TRa018bII</strain>
    </source>
</reference>
<sequence>LPEDRVKIMEGMNAFSFRKQNLPLLLEPKDVEAMGFGLVFQGVGYNTGRIPGQWWAARKHVFAEFQGKNFYDEVE</sequence>
<organism evidence="1 2">
    <name type="scientific">Amylocarpus encephaloides</name>
    <dbReference type="NCBI Taxonomy" id="45428"/>
    <lineage>
        <taxon>Eukaryota</taxon>
        <taxon>Fungi</taxon>
        <taxon>Dikarya</taxon>
        <taxon>Ascomycota</taxon>
        <taxon>Pezizomycotina</taxon>
        <taxon>Leotiomycetes</taxon>
        <taxon>Helotiales</taxon>
        <taxon>Helotiales incertae sedis</taxon>
        <taxon>Amylocarpus</taxon>
    </lineage>
</organism>
<dbReference type="Proteomes" id="UP000824998">
    <property type="component" value="Unassembled WGS sequence"/>
</dbReference>
<comment type="caution">
    <text evidence="1">The sequence shown here is derived from an EMBL/GenBank/DDBJ whole genome shotgun (WGS) entry which is preliminary data.</text>
</comment>